<evidence type="ECO:0000313" key="9">
    <source>
        <dbReference type="EMBL" id="MFC6361870.1"/>
    </source>
</evidence>
<reference evidence="10" key="1">
    <citation type="journal article" date="2019" name="Int. J. Syst. Evol. Microbiol.">
        <title>The Global Catalogue of Microorganisms (GCM) 10K type strain sequencing project: providing services to taxonomists for standard genome sequencing and annotation.</title>
        <authorList>
            <consortium name="The Broad Institute Genomics Platform"/>
            <consortium name="The Broad Institute Genome Sequencing Center for Infectious Disease"/>
            <person name="Wu L."/>
            <person name="Ma J."/>
        </authorList>
    </citation>
    <scope>NUCLEOTIDE SEQUENCE [LARGE SCALE GENOMIC DNA]</scope>
    <source>
        <strain evidence="10">CGMCC 4.1530</strain>
    </source>
</reference>
<evidence type="ECO:0000259" key="7">
    <source>
        <dbReference type="Pfam" id="PF13860"/>
    </source>
</evidence>
<gene>
    <name evidence="9" type="ORF">ACFP73_07130</name>
</gene>
<keyword evidence="10" id="KW-1185">Reference proteome</keyword>
<organism evidence="9 10">
    <name type="scientific">Tatumella punctata</name>
    <dbReference type="NCBI Taxonomy" id="399969"/>
    <lineage>
        <taxon>Bacteria</taxon>
        <taxon>Pseudomonadati</taxon>
        <taxon>Pseudomonadota</taxon>
        <taxon>Gammaproteobacteria</taxon>
        <taxon>Enterobacterales</taxon>
        <taxon>Erwiniaceae</taxon>
        <taxon>Tatumella</taxon>
    </lineage>
</organism>
<comment type="similarity">
    <text evidence="1 5">Belongs to the FlgD family.</text>
</comment>
<feature type="domain" description="FlgD Tudor-like" evidence="8">
    <location>
        <begin position="89"/>
        <end position="233"/>
    </location>
</feature>
<accession>A0ABW1VNK3</accession>
<feature type="region of interest" description="Disordered" evidence="6">
    <location>
        <begin position="1"/>
        <end position="30"/>
    </location>
</feature>
<dbReference type="Gene3D" id="2.30.30.910">
    <property type="match status" value="1"/>
</dbReference>
<evidence type="ECO:0000256" key="6">
    <source>
        <dbReference type="SAM" id="MobiDB-lite"/>
    </source>
</evidence>
<keyword evidence="9" id="KW-0966">Cell projection</keyword>
<sequence>MSITATVGDMRSRPPLLRDSNSSTDNGNSAADLQNQFMTLLIAQLKNQDPTNPMDNSQLTSQLAQINTLSGIEQLNSTLGAISGQINTSQSMENTLLIGHGVMLPGSAVLAGKDTSSGDGSITTTPFGVDAPASVSDAVATITDSSGNAIATLDLGSMDPGVHTFQWDGNRDDGSPAEEGKYQVTISASNDNAPVDVTSLNYARVYGVTPAGNGNAAVLNLGAYGTATLDQIRQIL</sequence>
<proteinExistence type="inferred from homology"/>
<evidence type="ECO:0000256" key="2">
    <source>
        <dbReference type="ARBA" id="ARBA00016013"/>
    </source>
</evidence>
<dbReference type="RefSeq" id="WP_212708716.1">
    <property type="nucleotide sequence ID" value="NZ_BAAAFW010000037.1"/>
</dbReference>
<evidence type="ECO:0000256" key="4">
    <source>
        <dbReference type="ARBA" id="ARBA00024746"/>
    </source>
</evidence>
<dbReference type="Gene3D" id="2.60.40.4070">
    <property type="match status" value="1"/>
</dbReference>
<dbReference type="Pfam" id="PF13860">
    <property type="entry name" value="FlgD_ig"/>
    <property type="match status" value="1"/>
</dbReference>
<dbReference type="EMBL" id="JBHSUC010000006">
    <property type="protein sequence ID" value="MFC6361870.1"/>
    <property type="molecule type" value="Genomic_DNA"/>
</dbReference>
<evidence type="ECO:0000256" key="1">
    <source>
        <dbReference type="ARBA" id="ARBA00010577"/>
    </source>
</evidence>
<comment type="function">
    <text evidence="4 5">Required for flagellar hook formation. May act as a scaffolding protein.</text>
</comment>
<feature type="compositionally biased region" description="Polar residues" evidence="6">
    <location>
        <begin position="19"/>
        <end position="30"/>
    </location>
</feature>
<dbReference type="InterPro" id="IPR025963">
    <property type="entry name" value="FLgD_Tudor"/>
</dbReference>
<keyword evidence="9" id="KW-0969">Cilium</keyword>
<feature type="domain" description="FlgD/Vpr Ig-like" evidence="7">
    <location>
        <begin position="124"/>
        <end position="191"/>
    </location>
</feature>
<keyword evidence="3 5" id="KW-1005">Bacterial flagellum biogenesis</keyword>
<name>A0ABW1VNK3_9GAMM</name>
<keyword evidence="9" id="KW-0282">Flagellum</keyword>
<evidence type="ECO:0000259" key="8">
    <source>
        <dbReference type="Pfam" id="PF13861"/>
    </source>
</evidence>
<dbReference type="InterPro" id="IPR025965">
    <property type="entry name" value="FlgD/Vpr_Ig-like"/>
</dbReference>
<dbReference type="InterPro" id="IPR005648">
    <property type="entry name" value="FlgD"/>
</dbReference>
<evidence type="ECO:0000256" key="5">
    <source>
        <dbReference type="RuleBase" id="RU362076"/>
    </source>
</evidence>
<comment type="caution">
    <text evidence="9">The sequence shown here is derived from an EMBL/GenBank/DDBJ whole genome shotgun (WGS) entry which is preliminary data.</text>
</comment>
<dbReference type="Pfam" id="PF13861">
    <property type="entry name" value="FLgD_tudor"/>
    <property type="match status" value="1"/>
</dbReference>
<dbReference type="Pfam" id="PF03963">
    <property type="entry name" value="FlgD"/>
    <property type="match status" value="1"/>
</dbReference>
<dbReference type="Proteomes" id="UP001596215">
    <property type="component" value="Unassembled WGS sequence"/>
</dbReference>
<evidence type="ECO:0000256" key="3">
    <source>
        <dbReference type="ARBA" id="ARBA00022795"/>
    </source>
</evidence>
<evidence type="ECO:0000313" key="10">
    <source>
        <dbReference type="Proteomes" id="UP001596215"/>
    </source>
</evidence>
<protein>
    <recommendedName>
        <fullName evidence="2 5">Basal-body rod modification protein FlgD</fullName>
    </recommendedName>
</protein>